<organism evidence="1 2">
    <name type="scientific">Mauremys mutica</name>
    <name type="common">yellowpond turtle</name>
    <dbReference type="NCBI Taxonomy" id="74926"/>
    <lineage>
        <taxon>Eukaryota</taxon>
        <taxon>Metazoa</taxon>
        <taxon>Chordata</taxon>
        <taxon>Craniata</taxon>
        <taxon>Vertebrata</taxon>
        <taxon>Euteleostomi</taxon>
        <taxon>Archelosauria</taxon>
        <taxon>Testudinata</taxon>
        <taxon>Testudines</taxon>
        <taxon>Cryptodira</taxon>
        <taxon>Durocryptodira</taxon>
        <taxon>Testudinoidea</taxon>
        <taxon>Geoemydidae</taxon>
        <taxon>Geoemydinae</taxon>
        <taxon>Mauremys</taxon>
    </lineage>
</organism>
<reference evidence="1" key="1">
    <citation type="submission" date="2021-09" db="EMBL/GenBank/DDBJ databases">
        <title>The genome of Mauremys mutica provides insights into the evolution of semi-aquatic lifestyle.</title>
        <authorList>
            <person name="Gong S."/>
            <person name="Gao Y."/>
        </authorList>
    </citation>
    <scope>NUCLEOTIDE SEQUENCE</scope>
    <source>
        <strain evidence="1">MM-2020</strain>
        <tissue evidence="1">Muscle</tissue>
    </source>
</reference>
<gene>
    <name evidence="1" type="ORF">KIL84_011736</name>
</gene>
<protein>
    <submittedName>
        <fullName evidence="1">Uncharacterized protein</fullName>
    </submittedName>
</protein>
<keyword evidence="2" id="KW-1185">Reference proteome</keyword>
<evidence type="ECO:0000313" key="1">
    <source>
        <dbReference type="EMBL" id="KAH1178034.1"/>
    </source>
</evidence>
<sequence length="131" mass="14675">METGGMFQWKQMPVCSLNKVCPQEIKNYRPELKPGQVRGSPSTYFNVFWIRPYYQKLKQINISSRVTGDSLSLGSTVTFDPGYSGILPSHISLAPHPRSLSTVTLLHCCKTNSGASVSSYKFNSIYIFFAI</sequence>
<proteinExistence type="predicted"/>
<dbReference type="AlphaFoldDB" id="A0A9D4B2A4"/>
<evidence type="ECO:0000313" key="2">
    <source>
        <dbReference type="Proteomes" id="UP000827986"/>
    </source>
</evidence>
<name>A0A9D4B2A4_9SAUR</name>
<comment type="caution">
    <text evidence="1">The sequence shown here is derived from an EMBL/GenBank/DDBJ whole genome shotgun (WGS) entry which is preliminary data.</text>
</comment>
<dbReference type="EMBL" id="JAHDVG010000474">
    <property type="protein sequence ID" value="KAH1178034.1"/>
    <property type="molecule type" value="Genomic_DNA"/>
</dbReference>
<accession>A0A9D4B2A4</accession>
<dbReference type="Proteomes" id="UP000827986">
    <property type="component" value="Unassembled WGS sequence"/>
</dbReference>